<gene>
    <name evidence="5" type="ORF">JF544_06495</name>
</gene>
<dbReference type="SUPFAM" id="SSF46689">
    <property type="entry name" value="Homeodomain-like"/>
    <property type="match status" value="2"/>
</dbReference>
<keyword evidence="6" id="KW-1185">Reference proteome</keyword>
<sequence length="287" mass="32673">MKGIETMQKALQYLESHLKKDISVKEAAREACLSPFQFQRTFHLLTGTTVMEYIRRRRLTLAALELKQGNTRVIDAAYRYGYESPESFTRAFRKQHGCPPRDIRLPERKVTVYNPLVIQVTIKGAEPMKFHIEEKEGFKAVGVKREISCLHGENLKKIPEMWVELNTDGTVEEIAAVNNGPVRGILGICEDRSDEKEGVIDYSIAAASVNEVPASMTSISIPKAVWAVFEVKGPMPQAMQEKWERIYSEWFPSSRYTQAPGPELEVYPEGNPYSNDYSSEIWIPVQK</sequence>
<keyword evidence="1" id="KW-0805">Transcription regulation</keyword>
<dbReference type="SUPFAM" id="SSF55136">
    <property type="entry name" value="Probable bacterial effector-binding domain"/>
    <property type="match status" value="1"/>
</dbReference>
<dbReference type="InterPro" id="IPR010499">
    <property type="entry name" value="AraC_E-bd"/>
</dbReference>
<protein>
    <submittedName>
        <fullName evidence="5">AraC family transcriptional regulator</fullName>
    </submittedName>
</protein>
<dbReference type="InterPro" id="IPR011256">
    <property type="entry name" value="Reg_factor_effector_dom_sf"/>
</dbReference>
<evidence type="ECO:0000256" key="1">
    <source>
        <dbReference type="ARBA" id="ARBA00023015"/>
    </source>
</evidence>
<dbReference type="InterPro" id="IPR009057">
    <property type="entry name" value="Homeodomain-like_sf"/>
</dbReference>
<dbReference type="RefSeq" id="WP_156896456.1">
    <property type="nucleotide sequence ID" value="NZ_JAEKJY010000001.1"/>
</dbReference>
<keyword evidence="3" id="KW-0804">Transcription</keyword>
<dbReference type="EMBL" id="JAEKJY010000001">
    <property type="protein sequence ID" value="MBN8234890.1"/>
    <property type="molecule type" value="Genomic_DNA"/>
</dbReference>
<dbReference type="Pfam" id="PF12833">
    <property type="entry name" value="HTH_18"/>
    <property type="match status" value="1"/>
</dbReference>
<dbReference type="PROSITE" id="PS00041">
    <property type="entry name" value="HTH_ARAC_FAMILY_1"/>
    <property type="match status" value="1"/>
</dbReference>
<dbReference type="InterPro" id="IPR018060">
    <property type="entry name" value="HTH_AraC"/>
</dbReference>
<dbReference type="Gene3D" id="3.20.80.10">
    <property type="entry name" value="Regulatory factor, effector binding domain"/>
    <property type="match status" value="1"/>
</dbReference>
<dbReference type="PANTHER" id="PTHR47504:SF5">
    <property type="entry name" value="RIGHT ORIGIN-BINDING PROTEIN"/>
    <property type="match status" value="1"/>
</dbReference>
<dbReference type="Gene3D" id="1.10.10.60">
    <property type="entry name" value="Homeodomain-like"/>
    <property type="match status" value="2"/>
</dbReference>
<evidence type="ECO:0000256" key="2">
    <source>
        <dbReference type="ARBA" id="ARBA00023125"/>
    </source>
</evidence>
<accession>A0ABS3DU60</accession>
<reference evidence="5 6" key="1">
    <citation type="submission" date="2020-12" db="EMBL/GenBank/DDBJ databases">
        <title>Oil enriched cultivation method for isolating marine PHA-producing bacteria.</title>
        <authorList>
            <person name="Zheng W."/>
            <person name="Yu S."/>
            <person name="Huang Y."/>
        </authorList>
    </citation>
    <scope>NUCLEOTIDE SEQUENCE [LARGE SCALE GENOMIC DNA]</scope>
    <source>
        <strain evidence="5 6">SY-2-6</strain>
    </source>
</reference>
<evidence type="ECO:0000313" key="5">
    <source>
        <dbReference type="EMBL" id="MBN8234890.1"/>
    </source>
</evidence>
<organism evidence="5 6">
    <name type="scientific">Halobacillus kuroshimensis</name>
    <dbReference type="NCBI Taxonomy" id="302481"/>
    <lineage>
        <taxon>Bacteria</taxon>
        <taxon>Bacillati</taxon>
        <taxon>Bacillota</taxon>
        <taxon>Bacilli</taxon>
        <taxon>Bacillales</taxon>
        <taxon>Bacillaceae</taxon>
        <taxon>Halobacillus</taxon>
    </lineage>
</organism>
<dbReference type="InterPro" id="IPR029441">
    <property type="entry name" value="Cass2"/>
</dbReference>
<dbReference type="PANTHER" id="PTHR47504">
    <property type="entry name" value="RIGHT ORIGIN-BINDING PROTEIN"/>
    <property type="match status" value="1"/>
</dbReference>
<dbReference type="PROSITE" id="PS01124">
    <property type="entry name" value="HTH_ARAC_FAMILY_2"/>
    <property type="match status" value="1"/>
</dbReference>
<proteinExistence type="predicted"/>
<dbReference type="Pfam" id="PF14526">
    <property type="entry name" value="Cass2"/>
    <property type="match status" value="1"/>
</dbReference>
<dbReference type="SMART" id="SM00871">
    <property type="entry name" value="AraC_E_bind"/>
    <property type="match status" value="1"/>
</dbReference>
<evidence type="ECO:0000313" key="6">
    <source>
        <dbReference type="Proteomes" id="UP000663970"/>
    </source>
</evidence>
<feature type="domain" description="HTH araC/xylS-type" evidence="4">
    <location>
        <begin position="8"/>
        <end position="106"/>
    </location>
</feature>
<dbReference type="Proteomes" id="UP000663970">
    <property type="component" value="Unassembled WGS sequence"/>
</dbReference>
<keyword evidence="2" id="KW-0238">DNA-binding</keyword>
<dbReference type="InterPro" id="IPR018062">
    <property type="entry name" value="HTH_AraC-typ_CS"/>
</dbReference>
<evidence type="ECO:0000259" key="4">
    <source>
        <dbReference type="PROSITE" id="PS01124"/>
    </source>
</evidence>
<dbReference type="InterPro" id="IPR050959">
    <property type="entry name" value="MarA-like"/>
</dbReference>
<name>A0ABS3DU60_9BACI</name>
<evidence type="ECO:0000256" key="3">
    <source>
        <dbReference type="ARBA" id="ARBA00023163"/>
    </source>
</evidence>
<comment type="caution">
    <text evidence="5">The sequence shown here is derived from an EMBL/GenBank/DDBJ whole genome shotgun (WGS) entry which is preliminary data.</text>
</comment>
<dbReference type="SMART" id="SM00342">
    <property type="entry name" value="HTH_ARAC"/>
    <property type="match status" value="1"/>
</dbReference>